<keyword evidence="5" id="KW-1185">Reference proteome</keyword>
<reference evidence="4" key="2">
    <citation type="submission" date="2025-08" db="UniProtKB">
        <authorList>
            <consortium name="Ensembl"/>
        </authorList>
    </citation>
    <scope>IDENTIFICATION</scope>
    <source>
        <strain evidence="4">breed Abyssinian</strain>
    </source>
</reference>
<dbReference type="InterPro" id="IPR004244">
    <property type="entry name" value="Transposase_22"/>
</dbReference>
<evidence type="ECO:0000313" key="5">
    <source>
        <dbReference type="Proteomes" id="UP000823872"/>
    </source>
</evidence>
<accession>A0ABI7Y930</accession>
<protein>
    <recommendedName>
        <fullName evidence="3">L1 transposable element RRM domain-containing protein</fullName>
    </recommendedName>
</protein>
<dbReference type="Pfam" id="PF02994">
    <property type="entry name" value="Transposase_22"/>
    <property type="match status" value="1"/>
</dbReference>
<keyword evidence="1" id="KW-0175">Coiled coil</keyword>
<name>A0ABI7Y930_FELCA</name>
<dbReference type="InterPro" id="IPR043636">
    <property type="entry name" value="L1_RRM_dom"/>
</dbReference>
<organism evidence="4 5">
    <name type="scientific">Felis catus</name>
    <name type="common">Cat</name>
    <name type="synonym">Felis silvestris catus</name>
    <dbReference type="NCBI Taxonomy" id="9685"/>
    <lineage>
        <taxon>Eukaryota</taxon>
        <taxon>Metazoa</taxon>
        <taxon>Chordata</taxon>
        <taxon>Craniata</taxon>
        <taxon>Vertebrata</taxon>
        <taxon>Euteleostomi</taxon>
        <taxon>Mammalia</taxon>
        <taxon>Eutheria</taxon>
        <taxon>Laurasiatheria</taxon>
        <taxon>Carnivora</taxon>
        <taxon>Feliformia</taxon>
        <taxon>Felidae</taxon>
        <taxon>Felinae</taxon>
        <taxon>Felis</taxon>
    </lineage>
</organism>
<evidence type="ECO:0000313" key="4">
    <source>
        <dbReference type="Ensembl" id="ENSFCTP00005031089.1"/>
    </source>
</evidence>
<sequence length="205" mass="24035">MEAATAWIEEAEGRIGELEDKIMEKEEAEKKRDKKIQEYERRIRELSDALKGNNIHIIGIPEEKEEREKGVERVLEQIIAEDFPDLGEETGIEIQEAQRTPFRCNLNRSAQPIIVKLAKYKDKDRILKAARNKRVLTYKGRHIRVVADLSTEAWQARKERQEIFNVMNREKHAAKNPLPSKSVIQDRRRDKGFPKQTKTEGIYHH</sequence>
<feature type="coiled-coil region" evidence="1">
    <location>
        <begin position="1"/>
        <end position="56"/>
    </location>
</feature>
<dbReference type="GeneTree" id="ENSGT01150000286982"/>
<dbReference type="Gene3D" id="1.20.5.390">
    <property type="entry name" value="L1 transposable element, trimerization domain"/>
    <property type="match status" value="1"/>
</dbReference>
<dbReference type="Ensembl" id="ENSFCTT00005043685.1">
    <property type="protein sequence ID" value="ENSFCTP00005031089.1"/>
    <property type="gene ID" value="ENSFCTG00005015327.1"/>
</dbReference>
<feature type="region of interest" description="Disordered" evidence="2">
    <location>
        <begin position="169"/>
        <end position="205"/>
    </location>
</feature>
<evidence type="ECO:0000256" key="1">
    <source>
        <dbReference type="SAM" id="Coils"/>
    </source>
</evidence>
<evidence type="ECO:0000259" key="3">
    <source>
        <dbReference type="Pfam" id="PF02994"/>
    </source>
</evidence>
<reference evidence="4 5" key="1">
    <citation type="submission" date="2021-02" db="EMBL/GenBank/DDBJ databases">
        <title>Safari Cat Assemblies.</title>
        <authorList>
            <person name="Bredemeyer K.R."/>
            <person name="Murphy W.J."/>
        </authorList>
    </citation>
    <scope>NUCLEOTIDE SEQUENCE [LARGE SCALE GENOMIC DNA]</scope>
</reference>
<evidence type="ECO:0000256" key="2">
    <source>
        <dbReference type="SAM" id="MobiDB-lite"/>
    </source>
</evidence>
<reference evidence="4" key="3">
    <citation type="submission" date="2025-09" db="UniProtKB">
        <authorList>
            <consortium name="Ensembl"/>
        </authorList>
    </citation>
    <scope>IDENTIFICATION</scope>
    <source>
        <strain evidence="4">breed Abyssinian</strain>
    </source>
</reference>
<dbReference type="Proteomes" id="UP000823872">
    <property type="component" value="Chromosome C2"/>
</dbReference>
<feature type="domain" description="L1 transposable element RRM" evidence="3">
    <location>
        <begin position="54"/>
        <end position="148"/>
    </location>
</feature>
<dbReference type="Gene3D" id="3.30.70.1820">
    <property type="entry name" value="L1 transposable element, RRM domain"/>
    <property type="match status" value="1"/>
</dbReference>
<feature type="compositionally biased region" description="Basic and acidic residues" evidence="2">
    <location>
        <begin position="184"/>
        <end position="205"/>
    </location>
</feature>
<dbReference type="PANTHER" id="PTHR11505">
    <property type="entry name" value="L1 TRANSPOSABLE ELEMENT-RELATED"/>
    <property type="match status" value="1"/>
</dbReference>
<proteinExistence type="predicted"/>